<evidence type="ECO:0000256" key="1">
    <source>
        <dbReference type="SAM" id="MobiDB-lite"/>
    </source>
</evidence>
<organism evidence="2">
    <name type="scientific">freshwater metagenome</name>
    <dbReference type="NCBI Taxonomy" id="449393"/>
    <lineage>
        <taxon>unclassified sequences</taxon>
        <taxon>metagenomes</taxon>
        <taxon>ecological metagenomes</taxon>
    </lineage>
</organism>
<dbReference type="AlphaFoldDB" id="A0A6J7LU83"/>
<name>A0A6J7LU83_9ZZZZ</name>
<proteinExistence type="predicted"/>
<accession>A0A6J7LU83</accession>
<sequence>MGKKLTIVVTCTDRKSRQPSAVLRAGSLPEGDGPSRARLWKKRLSDAPERVSLKDLYQGEAWTQSGRLVAAVEASGIAVRVLVASAGLGLQPVRGRFPAYAATFSPRHPDTVGVDLAERQIWWQEINGLLGGRSLGLVKGPVMVVLSDAYSKVLERDLEALTNRNPEVTMFGAHRDFSSATTIRSDKSLRSSLGGTVTSLNQRMAIQWLSLRPRGDALGSARHAHAWRQWVSEEQRPEIYDRQRMDDQAVAAWIRRARKTDPGLSGTAALSLLRSEGFACEQKRFKALFDRTGRAA</sequence>
<gene>
    <name evidence="2" type="ORF">UFOPK3772_03177</name>
</gene>
<feature type="region of interest" description="Disordered" evidence="1">
    <location>
        <begin position="15"/>
        <end position="34"/>
    </location>
</feature>
<reference evidence="2" key="1">
    <citation type="submission" date="2020-05" db="EMBL/GenBank/DDBJ databases">
        <authorList>
            <person name="Chiriac C."/>
            <person name="Salcher M."/>
            <person name="Ghai R."/>
            <person name="Kavagutti S V."/>
        </authorList>
    </citation>
    <scope>NUCLEOTIDE SEQUENCE</scope>
</reference>
<dbReference type="EMBL" id="CAFBNE010000166">
    <property type="protein sequence ID" value="CAB4969054.1"/>
    <property type="molecule type" value="Genomic_DNA"/>
</dbReference>
<evidence type="ECO:0000313" key="2">
    <source>
        <dbReference type="EMBL" id="CAB4969054.1"/>
    </source>
</evidence>
<protein>
    <submittedName>
        <fullName evidence="2">Unannotated protein</fullName>
    </submittedName>
</protein>